<reference evidence="1" key="1">
    <citation type="submission" date="2025-08" db="UniProtKB">
        <authorList>
            <consortium name="Ensembl"/>
        </authorList>
    </citation>
    <scope>IDENTIFICATION</scope>
</reference>
<proteinExistence type="predicted"/>
<name>A0A3B3RAN8_9TELE</name>
<reference evidence="1" key="2">
    <citation type="submission" date="2025-09" db="UniProtKB">
        <authorList>
            <consortium name="Ensembl"/>
        </authorList>
    </citation>
    <scope>IDENTIFICATION</scope>
</reference>
<dbReference type="GeneTree" id="ENSGT00600000085659"/>
<keyword evidence="2" id="KW-1185">Reference proteome</keyword>
<accession>A0A3B3RAN8</accession>
<evidence type="ECO:0000313" key="1">
    <source>
        <dbReference type="Ensembl" id="ENSPKIP00000014701.1"/>
    </source>
</evidence>
<sequence>MLCTFFVGRLCQGGAASMIDAYDRKWKASTDSTYAEAVTYETLGFIDKPGQYLPKAEAYAAAGVGRAKAAFSVFEAEARGPSASAAASASLAGVSAMIGAEIASASASAGPVKAKIGLGVDTGVKIGLDGVEVKVLGTGVNLGPRSKVSFLGSELEISLF</sequence>
<evidence type="ECO:0000313" key="2">
    <source>
        <dbReference type="Proteomes" id="UP000261540"/>
    </source>
</evidence>
<dbReference type="Proteomes" id="UP000261540">
    <property type="component" value="Unplaced"/>
</dbReference>
<dbReference type="Ensembl" id="ENSPKIT00000039153.1">
    <property type="protein sequence ID" value="ENSPKIP00000014701.1"/>
    <property type="gene ID" value="ENSPKIG00000001680.1"/>
</dbReference>
<dbReference type="AlphaFoldDB" id="A0A3B3RAN8"/>
<protein>
    <submittedName>
        <fullName evidence="1">Uncharacterized protein</fullName>
    </submittedName>
</protein>
<organism evidence="1 2">
    <name type="scientific">Paramormyrops kingsleyae</name>
    <dbReference type="NCBI Taxonomy" id="1676925"/>
    <lineage>
        <taxon>Eukaryota</taxon>
        <taxon>Metazoa</taxon>
        <taxon>Chordata</taxon>
        <taxon>Craniata</taxon>
        <taxon>Vertebrata</taxon>
        <taxon>Euteleostomi</taxon>
        <taxon>Actinopterygii</taxon>
        <taxon>Neopterygii</taxon>
        <taxon>Teleostei</taxon>
        <taxon>Osteoglossocephala</taxon>
        <taxon>Osteoglossomorpha</taxon>
        <taxon>Osteoglossiformes</taxon>
        <taxon>Mormyridae</taxon>
        <taxon>Paramormyrops</taxon>
    </lineage>
</organism>